<evidence type="ECO:0000256" key="5">
    <source>
        <dbReference type="ARBA" id="ARBA00022692"/>
    </source>
</evidence>
<dbReference type="PANTHER" id="PTHR48063">
    <property type="entry name" value="LRR RECEPTOR-LIKE KINASE"/>
    <property type="match status" value="1"/>
</dbReference>
<keyword evidence="10" id="KW-0325">Glycoprotein</keyword>
<dbReference type="SUPFAM" id="SSF52058">
    <property type="entry name" value="L domain-like"/>
    <property type="match status" value="3"/>
</dbReference>
<evidence type="ECO:0000256" key="8">
    <source>
        <dbReference type="ARBA" id="ARBA00022989"/>
    </source>
</evidence>
<gene>
    <name evidence="14" type="ORF">GSMUA_67650.1</name>
</gene>
<dbReference type="PRINTS" id="PR00019">
    <property type="entry name" value="LEURICHRPT"/>
</dbReference>
<dbReference type="PROSITE" id="PS51450">
    <property type="entry name" value="LRR"/>
    <property type="match status" value="1"/>
</dbReference>
<evidence type="ECO:0000259" key="13">
    <source>
        <dbReference type="Pfam" id="PF08263"/>
    </source>
</evidence>
<dbReference type="Pfam" id="PF13855">
    <property type="entry name" value="LRR_8"/>
    <property type="match status" value="1"/>
</dbReference>
<dbReference type="GO" id="GO:0005886">
    <property type="term" value="C:plasma membrane"/>
    <property type="evidence" value="ECO:0007669"/>
    <property type="project" value="UniProtKB-SubCell"/>
</dbReference>
<dbReference type="EnsemblPlants" id="Ma02_t12660.1">
    <property type="protein sequence ID" value="Ma02_p12660.1"/>
    <property type="gene ID" value="Ma02_g12660"/>
</dbReference>
<keyword evidence="3" id="KW-1003">Cell membrane</keyword>
<organism evidence="15 16">
    <name type="scientific">Musa acuminata subsp. malaccensis</name>
    <name type="common">Wild banana</name>
    <name type="synonym">Musa malaccensis</name>
    <dbReference type="NCBI Taxonomy" id="214687"/>
    <lineage>
        <taxon>Eukaryota</taxon>
        <taxon>Viridiplantae</taxon>
        <taxon>Streptophyta</taxon>
        <taxon>Embryophyta</taxon>
        <taxon>Tracheophyta</taxon>
        <taxon>Spermatophyta</taxon>
        <taxon>Magnoliopsida</taxon>
        <taxon>Liliopsida</taxon>
        <taxon>Zingiberales</taxon>
        <taxon>Musaceae</taxon>
        <taxon>Musa</taxon>
    </lineage>
</organism>
<comment type="similarity">
    <text evidence="2">Belongs to the RLP family.</text>
</comment>
<dbReference type="InterPro" id="IPR013210">
    <property type="entry name" value="LRR_N_plant-typ"/>
</dbReference>
<evidence type="ECO:0000256" key="1">
    <source>
        <dbReference type="ARBA" id="ARBA00004251"/>
    </source>
</evidence>
<dbReference type="Pfam" id="PF13516">
    <property type="entry name" value="LRR_6"/>
    <property type="match status" value="1"/>
</dbReference>
<dbReference type="Proteomes" id="UP000012960">
    <property type="component" value="Unplaced"/>
</dbReference>
<dbReference type="InterPro" id="IPR003591">
    <property type="entry name" value="Leu-rich_rpt_typical-subtyp"/>
</dbReference>
<keyword evidence="5 11" id="KW-0812">Transmembrane</keyword>
<feature type="chain" id="PRO_5033611121" evidence="12">
    <location>
        <begin position="27"/>
        <end position="853"/>
    </location>
</feature>
<keyword evidence="9 11" id="KW-0472">Membrane</keyword>
<dbReference type="Pfam" id="PF12799">
    <property type="entry name" value="LRR_4"/>
    <property type="match status" value="2"/>
</dbReference>
<keyword evidence="6 12" id="KW-0732">Signal</keyword>
<feature type="transmembrane region" description="Helical" evidence="11">
    <location>
        <begin position="789"/>
        <end position="812"/>
    </location>
</feature>
<dbReference type="FunFam" id="3.80.10.10:FF:000095">
    <property type="entry name" value="LRR receptor-like serine/threonine-protein kinase GSO1"/>
    <property type="match status" value="1"/>
</dbReference>
<dbReference type="Pfam" id="PF00560">
    <property type="entry name" value="LRR_1"/>
    <property type="match status" value="9"/>
</dbReference>
<keyword evidence="4" id="KW-0433">Leucine-rich repeat</keyword>
<reference evidence="14" key="1">
    <citation type="submission" date="2021-03" db="EMBL/GenBank/DDBJ databases">
        <authorList>
            <consortium name="Genoscope - CEA"/>
            <person name="William W."/>
        </authorList>
    </citation>
    <scope>NUCLEOTIDE SEQUENCE</scope>
    <source>
        <strain evidence="14">Doubled-haploid Pahang</strain>
    </source>
</reference>
<dbReference type="EMBL" id="HG996467">
    <property type="protein sequence ID" value="CAG1861871.1"/>
    <property type="molecule type" value="Genomic_DNA"/>
</dbReference>
<feature type="signal peptide" evidence="12">
    <location>
        <begin position="1"/>
        <end position="26"/>
    </location>
</feature>
<sequence>MGERSPLLVIVISLSVLCIDLGISDGFSMIRCQETERKALMEFKQRVRDPSRRLSSWVGEDCCSWEGIRCSNVTGHVIEIHLRNRHRSDVSYIDCSETDFDDDDVGCRWALHGGITPSLLSLQHLNHLDLSGNNFEGNRIPEFLGSFGRLTYLNLSGAGFGGKVPDQLGNLSTLHQLDLSYNFYSEDDFYKFLYIENIGWISRLTSLQHLNMNWVSFRNVSNWLQALNVLSSIQVVELAYCGLRAFPPSLPHVNFTSLTTLNLYDNLINSTVPDWLFNITSLEVLSLGWNYLYWHTPDSIGKLTNLSYIDLNKGDDWIPPFQLHGLNMTFCQIVPRPHFPKWLRLQTTLRDLSLSSTSIKERIPNWLPSSLEYLDLSNNEIIDDVPQYLPNLMYMDLSNNSLSGHLPPRITNIMPHLQYLDLSNNSFSSQLPLRISNTMRYLYWFDLSMNHLSGSIPLSFCQKRFLQVLRLSKNNLSGELPNCWKNSSSLFILDLSNNKFQGRIPDSLSNLQSLQSLHLSNNNLVGQIPLSLKGCTNLVTLDLAYNNFNGNIPAWIGESLPYLKTLSLRSNALTGRIPELSHLTSLQILDLSNNNLSGAIPHTFSNFSSLKRSSSSSDLYFNNYSYDDEMWLFIKGSELEYTTRQLSFDKVIDLSNNSLSGFIPEELGNLHGLRSLNLSRNYLTGEIPSNINGMQQLEILDLSRNNLSGAIPSTLAALNFLSYLNLSYNNLSGRIPTGSQLQTLTDPSIYAGNSDLCGSPLAKICTDDMPTEGKEEEENENSKDRLKSIWLYMCRAVGFIVGFWTICGSILLNSRWRIAYFRAIDSICDRLYVVLVLNVAMFKRKLLVGGQVD</sequence>
<evidence type="ECO:0000256" key="6">
    <source>
        <dbReference type="ARBA" id="ARBA00022729"/>
    </source>
</evidence>
<dbReference type="Gramene" id="Ma02_t12660.1">
    <property type="protein sequence ID" value="Ma02_p12660.1"/>
    <property type="gene ID" value="Ma02_g12660"/>
</dbReference>
<keyword evidence="8 11" id="KW-1133">Transmembrane helix</keyword>
<evidence type="ECO:0000256" key="11">
    <source>
        <dbReference type="SAM" id="Phobius"/>
    </source>
</evidence>
<keyword evidence="16" id="KW-1185">Reference proteome</keyword>
<evidence type="ECO:0000256" key="2">
    <source>
        <dbReference type="ARBA" id="ARBA00009592"/>
    </source>
</evidence>
<dbReference type="AlphaFoldDB" id="A0A804I241"/>
<dbReference type="InParanoid" id="A0A804I241"/>
<dbReference type="InterPro" id="IPR025875">
    <property type="entry name" value="Leu-rich_rpt_4"/>
</dbReference>
<dbReference type="Gene3D" id="3.80.10.10">
    <property type="entry name" value="Ribonuclease Inhibitor"/>
    <property type="match status" value="3"/>
</dbReference>
<evidence type="ECO:0000256" key="7">
    <source>
        <dbReference type="ARBA" id="ARBA00022737"/>
    </source>
</evidence>
<evidence type="ECO:0000313" key="14">
    <source>
        <dbReference type="EMBL" id="CAG1861871.1"/>
    </source>
</evidence>
<dbReference type="Pfam" id="PF08263">
    <property type="entry name" value="LRRNT_2"/>
    <property type="match status" value="1"/>
</dbReference>
<evidence type="ECO:0000256" key="10">
    <source>
        <dbReference type="ARBA" id="ARBA00023180"/>
    </source>
</evidence>
<comment type="subcellular location">
    <subcellularLocation>
        <location evidence="1">Cell membrane</location>
        <topology evidence="1">Single-pass type I membrane protein</topology>
    </subcellularLocation>
</comment>
<dbReference type="InterPro" id="IPR001611">
    <property type="entry name" value="Leu-rich_rpt"/>
</dbReference>
<accession>A0A804I241</accession>
<feature type="domain" description="Leucine-rich repeat-containing N-terminal plant-type" evidence="13">
    <location>
        <begin position="35"/>
        <end position="71"/>
    </location>
</feature>
<evidence type="ECO:0000313" key="16">
    <source>
        <dbReference type="Proteomes" id="UP000012960"/>
    </source>
</evidence>
<dbReference type="PANTHER" id="PTHR48063:SF111">
    <property type="entry name" value="LEUCINE-RICH REPEAT-CONTAINING N-TERMINAL PLANT-TYPE DOMAIN-CONTAINING PROTEIN"/>
    <property type="match status" value="1"/>
</dbReference>
<dbReference type="SMART" id="SM00369">
    <property type="entry name" value="LRR_TYP"/>
    <property type="match status" value="8"/>
</dbReference>
<protein>
    <submittedName>
        <fullName evidence="14">(wild Malaysian banana) hypothetical protein</fullName>
    </submittedName>
</protein>
<keyword evidence="7" id="KW-0677">Repeat</keyword>
<evidence type="ECO:0000256" key="4">
    <source>
        <dbReference type="ARBA" id="ARBA00022614"/>
    </source>
</evidence>
<reference evidence="15" key="2">
    <citation type="submission" date="2021-05" db="UniProtKB">
        <authorList>
            <consortium name="EnsemblPlants"/>
        </authorList>
    </citation>
    <scope>IDENTIFICATION</scope>
    <source>
        <strain evidence="15">subsp. malaccensis</strain>
    </source>
</reference>
<dbReference type="InterPro" id="IPR046956">
    <property type="entry name" value="RLP23-like"/>
</dbReference>
<dbReference type="InterPro" id="IPR032675">
    <property type="entry name" value="LRR_dom_sf"/>
</dbReference>
<evidence type="ECO:0000256" key="3">
    <source>
        <dbReference type="ARBA" id="ARBA00022475"/>
    </source>
</evidence>
<evidence type="ECO:0000256" key="9">
    <source>
        <dbReference type="ARBA" id="ARBA00023136"/>
    </source>
</evidence>
<evidence type="ECO:0000256" key="12">
    <source>
        <dbReference type="SAM" id="SignalP"/>
    </source>
</evidence>
<proteinExistence type="inferred from homology"/>
<evidence type="ECO:0000313" key="15">
    <source>
        <dbReference type="EnsemblPlants" id="Ma02_p12660.1"/>
    </source>
</evidence>
<name>A0A804I241_MUSAM</name>
<dbReference type="FunFam" id="3.80.10.10:FF:000111">
    <property type="entry name" value="LRR receptor-like serine/threonine-protein kinase ERECTA"/>
    <property type="match status" value="1"/>
</dbReference>